<dbReference type="Proteomes" id="UP001358586">
    <property type="component" value="Chromosome 10"/>
</dbReference>
<protein>
    <submittedName>
        <fullName evidence="1">Uncharacterized protein</fullName>
    </submittedName>
</protein>
<evidence type="ECO:0000313" key="2">
    <source>
        <dbReference type="Proteomes" id="UP001358586"/>
    </source>
</evidence>
<proteinExistence type="predicted"/>
<organism evidence="1 2">
    <name type="scientific">Gossypium arboreum</name>
    <name type="common">Tree cotton</name>
    <name type="synonym">Gossypium nanking</name>
    <dbReference type="NCBI Taxonomy" id="29729"/>
    <lineage>
        <taxon>Eukaryota</taxon>
        <taxon>Viridiplantae</taxon>
        <taxon>Streptophyta</taxon>
        <taxon>Embryophyta</taxon>
        <taxon>Tracheophyta</taxon>
        <taxon>Spermatophyta</taxon>
        <taxon>Magnoliopsida</taxon>
        <taxon>eudicotyledons</taxon>
        <taxon>Gunneridae</taxon>
        <taxon>Pentapetalae</taxon>
        <taxon>rosids</taxon>
        <taxon>malvids</taxon>
        <taxon>Malvales</taxon>
        <taxon>Malvaceae</taxon>
        <taxon>Malvoideae</taxon>
        <taxon>Gossypium</taxon>
    </lineage>
</organism>
<sequence>MASSNDCNTDLEWPKKGHYKEKAHKFRSVEMDELAENALSIIHLYLTNNVLLEVLIEKKKFALWRKVGVNLVVVYATWSYEQ</sequence>
<comment type="caution">
    <text evidence="1">The sequence shown here is derived from an EMBL/GenBank/DDBJ whole genome shotgun (WGS) entry which is preliminary data.</text>
</comment>
<name>A0ABR0NHU8_GOSAR</name>
<accession>A0ABR0NHU8</accession>
<reference evidence="1 2" key="1">
    <citation type="submission" date="2023-03" db="EMBL/GenBank/DDBJ databases">
        <title>WGS of Gossypium arboreum.</title>
        <authorList>
            <person name="Yu D."/>
        </authorList>
    </citation>
    <scope>NUCLEOTIDE SEQUENCE [LARGE SCALE GENOMIC DNA]</scope>
    <source>
        <tissue evidence="1">Leaf</tissue>
    </source>
</reference>
<dbReference type="EMBL" id="JARKNE010000010">
    <property type="protein sequence ID" value="KAK5794591.1"/>
    <property type="molecule type" value="Genomic_DNA"/>
</dbReference>
<gene>
    <name evidence="1" type="ORF">PVK06_035830</name>
</gene>
<evidence type="ECO:0000313" key="1">
    <source>
        <dbReference type="EMBL" id="KAK5794591.1"/>
    </source>
</evidence>
<keyword evidence="2" id="KW-1185">Reference proteome</keyword>